<gene>
    <name evidence="3" type="ORF">IV49_GL000946</name>
</gene>
<feature type="transmembrane region" description="Helical" evidence="1">
    <location>
        <begin position="25"/>
        <end position="44"/>
    </location>
</feature>
<dbReference type="EMBL" id="JQBL01000024">
    <property type="protein sequence ID" value="KRN49637.1"/>
    <property type="molecule type" value="Genomic_DNA"/>
</dbReference>
<feature type="domain" description="YcxB-like C-terminal" evidence="2">
    <location>
        <begin position="89"/>
        <end position="146"/>
    </location>
</feature>
<keyword evidence="1" id="KW-0472">Membrane</keyword>
<protein>
    <recommendedName>
        <fullName evidence="2">YcxB-like C-terminal domain-containing protein</fullName>
    </recommendedName>
</protein>
<name>A0A0R2HH78_9FIRM</name>
<dbReference type="AlphaFoldDB" id="A0A0R2HH78"/>
<evidence type="ECO:0000256" key="1">
    <source>
        <dbReference type="SAM" id="Phobius"/>
    </source>
</evidence>
<keyword evidence="4" id="KW-1185">Reference proteome</keyword>
<accession>A0A0R2HH78</accession>
<evidence type="ECO:0000313" key="4">
    <source>
        <dbReference type="Proteomes" id="UP000051841"/>
    </source>
</evidence>
<sequence>MFINQYRIDKDTFKEYAYKIVCRPFYIRGGLLDLFAIVMCIIGIMHGHYIIAAIEGIAALLLLISIIYSPYLVNAHLSTGEEVSIHFSEYIEVIKNNEKMSVEYRQIQKIIPLKNGIILSLGEGKIILVKRDAFVKGDYEQFETFIYNQIK</sequence>
<dbReference type="RefSeq" id="WP_031589288.1">
    <property type="nucleotide sequence ID" value="NZ_JNKN01000016.1"/>
</dbReference>
<dbReference type="PATRIC" id="fig|1410657.5.peg.984"/>
<keyword evidence="1" id="KW-0812">Transmembrane</keyword>
<keyword evidence="1" id="KW-1133">Transmembrane helix</keyword>
<organism evidence="3 4">
    <name type="scientific">Kandleria vitulina DSM 20405</name>
    <dbReference type="NCBI Taxonomy" id="1410657"/>
    <lineage>
        <taxon>Bacteria</taxon>
        <taxon>Bacillati</taxon>
        <taxon>Bacillota</taxon>
        <taxon>Erysipelotrichia</taxon>
        <taxon>Erysipelotrichales</taxon>
        <taxon>Coprobacillaceae</taxon>
        <taxon>Kandleria</taxon>
    </lineage>
</organism>
<dbReference type="Proteomes" id="UP000051841">
    <property type="component" value="Unassembled WGS sequence"/>
</dbReference>
<comment type="caution">
    <text evidence="3">The sequence shown here is derived from an EMBL/GenBank/DDBJ whole genome shotgun (WGS) entry which is preliminary data.</text>
</comment>
<dbReference type="InterPro" id="IPR025588">
    <property type="entry name" value="YcxB-like_C"/>
</dbReference>
<dbReference type="Pfam" id="PF14317">
    <property type="entry name" value="YcxB"/>
    <property type="match status" value="1"/>
</dbReference>
<reference evidence="3 4" key="1">
    <citation type="journal article" date="2015" name="Genome Announc.">
        <title>Expanding the biotechnology potential of lactobacilli through comparative genomics of 213 strains and associated genera.</title>
        <authorList>
            <person name="Sun Z."/>
            <person name="Harris H.M."/>
            <person name="McCann A."/>
            <person name="Guo C."/>
            <person name="Argimon S."/>
            <person name="Zhang W."/>
            <person name="Yang X."/>
            <person name="Jeffery I.B."/>
            <person name="Cooney J.C."/>
            <person name="Kagawa T.F."/>
            <person name="Liu W."/>
            <person name="Song Y."/>
            <person name="Salvetti E."/>
            <person name="Wrobel A."/>
            <person name="Rasinkangas P."/>
            <person name="Parkhill J."/>
            <person name="Rea M.C."/>
            <person name="O'Sullivan O."/>
            <person name="Ritari J."/>
            <person name="Douillard F.P."/>
            <person name="Paul Ross R."/>
            <person name="Yang R."/>
            <person name="Briner A.E."/>
            <person name="Felis G.E."/>
            <person name="de Vos W.M."/>
            <person name="Barrangou R."/>
            <person name="Klaenhammer T.R."/>
            <person name="Caufield P.W."/>
            <person name="Cui Y."/>
            <person name="Zhang H."/>
            <person name="O'Toole P.W."/>
        </authorList>
    </citation>
    <scope>NUCLEOTIDE SEQUENCE [LARGE SCALE GENOMIC DNA]</scope>
    <source>
        <strain evidence="3 4">DSM 20405</strain>
    </source>
</reference>
<evidence type="ECO:0000313" key="3">
    <source>
        <dbReference type="EMBL" id="KRN49637.1"/>
    </source>
</evidence>
<proteinExistence type="predicted"/>
<evidence type="ECO:0000259" key="2">
    <source>
        <dbReference type="Pfam" id="PF14317"/>
    </source>
</evidence>
<feature type="transmembrane region" description="Helical" evidence="1">
    <location>
        <begin position="50"/>
        <end position="68"/>
    </location>
</feature>